<evidence type="ECO:0000259" key="6">
    <source>
        <dbReference type="Pfam" id="PF00294"/>
    </source>
</evidence>
<dbReference type="STRING" id="995062.SAMN04489718_2660"/>
<dbReference type="GO" id="GO:0005524">
    <property type="term" value="F:ATP binding"/>
    <property type="evidence" value="ECO:0007669"/>
    <property type="project" value="UniProtKB-KW"/>
</dbReference>
<evidence type="ECO:0000256" key="5">
    <source>
        <dbReference type="ARBA" id="ARBA00022840"/>
    </source>
</evidence>
<feature type="domain" description="Carbohydrate kinase PfkB" evidence="6">
    <location>
        <begin position="29"/>
        <end position="309"/>
    </location>
</feature>
<dbReference type="EMBL" id="FNKO01000002">
    <property type="protein sequence ID" value="SDQ91409.1"/>
    <property type="molecule type" value="Genomic_DNA"/>
</dbReference>
<keyword evidence="8" id="KW-1185">Reference proteome</keyword>
<dbReference type="CDD" id="cd01167">
    <property type="entry name" value="bac_FRK"/>
    <property type="match status" value="1"/>
</dbReference>
<dbReference type="GO" id="GO:0016301">
    <property type="term" value="F:kinase activity"/>
    <property type="evidence" value="ECO:0007669"/>
    <property type="project" value="UniProtKB-KW"/>
</dbReference>
<evidence type="ECO:0000256" key="1">
    <source>
        <dbReference type="ARBA" id="ARBA00010688"/>
    </source>
</evidence>
<dbReference type="Proteomes" id="UP000199301">
    <property type="component" value="Unassembled WGS sequence"/>
</dbReference>
<keyword evidence="2" id="KW-0808">Transferase</keyword>
<evidence type="ECO:0000256" key="3">
    <source>
        <dbReference type="ARBA" id="ARBA00022741"/>
    </source>
</evidence>
<evidence type="ECO:0000313" key="7">
    <source>
        <dbReference type="EMBL" id="SDQ91409.1"/>
    </source>
</evidence>
<organism evidence="7 8">
    <name type="scientific">Actinopolyspora saharensis</name>
    <dbReference type="NCBI Taxonomy" id="995062"/>
    <lineage>
        <taxon>Bacteria</taxon>
        <taxon>Bacillati</taxon>
        <taxon>Actinomycetota</taxon>
        <taxon>Actinomycetes</taxon>
        <taxon>Actinopolysporales</taxon>
        <taxon>Actinopolysporaceae</taxon>
        <taxon>Actinopolyspora</taxon>
    </lineage>
</organism>
<evidence type="ECO:0000313" key="8">
    <source>
        <dbReference type="Proteomes" id="UP000199301"/>
    </source>
</evidence>
<gene>
    <name evidence="7" type="ORF">SAMN04489718_2660</name>
</gene>
<accession>A0A1H1ESD2</accession>
<dbReference type="PANTHER" id="PTHR43085:SF1">
    <property type="entry name" value="PSEUDOURIDINE KINASE-RELATED"/>
    <property type="match status" value="1"/>
</dbReference>
<dbReference type="RefSeq" id="WP_092524320.1">
    <property type="nucleotide sequence ID" value="NZ_FNKO01000002.1"/>
</dbReference>
<keyword evidence="3" id="KW-0547">Nucleotide-binding</keyword>
<sequence>MIIVGGEALVDLVPEGASAEELPPLRPWLGGGPYNIAIALGRLGEPVGMLTRLSTDRFGEKLSERLSEAGVDTALVQRGPEPTTLAVVELDENGAARYGFHTEGTATPLLADPGQLPEGTEAVSLGTLGMVLEPGASVYERVLFRAAERGSFVALDPNIRADLIGEPDAYRRRFRDWLPAVTLLKLSVEDAAWLAGVDSETESEPLFAALRDWLDRGPSAVVLTRGADGMAVLTAAGEFVEVEAARVPVVDTIGAGDTIQAALLAWLRREGALSAAAISGLDAGSWRAALSYAAAAAGVTVSRSGAQPPYAGELADPR</sequence>
<dbReference type="InterPro" id="IPR050306">
    <property type="entry name" value="PfkB_Carbo_kinase"/>
</dbReference>
<dbReference type="InterPro" id="IPR011611">
    <property type="entry name" value="PfkB_dom"/>
</dbReference>
<keyword evidence="4 7" id="KW-0418">Kinase</keyword>
<dbReference type="InterPro" id="IPR029056">
    <property type="entry name" value="Ribokinase-like"/>
</dbReference>
<comment type="similarity">
    <text evidence="1">Belongs to the carbohydrate kinase PfkB family.</text>
</comment>
<dbReference type="SUPFAM" id="SSF53613">
    <property type="entry name" value="Ribokinase-like"/>
    <property type="match status" value="1"/>
</dbReference>
<name>A0A1H1ESD2_9ACTN</name>
<dbReference type="InterPro" id="IPR002173">
    <property type="entry name" value="Carboh/pur_kinase_PfkB_CS"/>
</dbReference>
<dbReference type="OrthoDB" id="9795789at2"/>
<keyword evidence="5" id="KW-0067">ATP-binding</keyword>
<proteinExistence type="inferred from homology"/>
<dbReference type="Gene3D" id="3.40.1190.20">
    <property type="match status" value="1"/>
</dbReference>
<reference evidence="8" key="1">
    <citation type="submission" date="2016-10" db="EMBL/GenBank/DDBJ databases">
        <authorList>
            <person name="Varghese N."/>
            <person name="Submissions S."/>
        </authorList>
    </citation>
    <scope>NUCLEOTIDE SEQUENCE [LARGE SCALE GENOMIC DNA]</scope>
    <source>
        <strain evidence="8">DSM 45459</strain>
    </source>
</reference>
<protein>
    <submittedName>
        <fullName evidence="7">Fructokinase</fullName>
    </submittedName>
</protein>
<evidence type="ECO:0000256" key="4">
    <source>
        <dbReference type="ARBA" id="ARBA00022777"/>
    </source>
</evidence>
<dbReference type="AlphaFoldDB" id="A0A1H1ESD2"/>
<dbReference type="PANTHER" id="PTHR43085">
    <property type="entry name" value="HEXOKINASE FAMILY MEMBER"/>
    <property type="match status" value="1"/>
</dbReference>
<dbReference type="Pfam" id="PF00294">
    <property type="entry name" value="PfkB"/>
    <property type="match status" value="1"/>
</dbReference>
<dbReference type="PROSITE" id="PS00584">
    <property type="entry name" value="PFKB_KINASES_2"/>
    <property type="match status" value="1"/>
</dbReference>
<evidence type="ECO:0000256" key="2">
    <source>
        <dbReference type="ARBA" id="ARBA00022679"/>
    </source>
</evidence>